<dbReference type="InParanoid" id="I7M152"/>
<reference evidence="4" key="1">
    <citation type="journal article" date="2006" name="PLoS Biol.">
        <title>Macronuclear genome sequence of the ciliate Tetrahymena thermophila, a model eukaryote.</title>
        <authorList>
            <person name="Eisen J.A."/>
            <person name="Coyne R.S."/>
            <person name="Wu M."/>
            <person name="Wu D."/>
            <person name="Thiagarajan M."/>
            <person name="Wortman J.R."/>
            <person name="Badger J.H."/>
            <person name="Ren Q."/>
            <person name="Amedeo P."/>
            <person name="Jones K.M."/>
            <person name="Tallon L.J."/>
            <person name="Delcher A.L."/>
            <person name="Salzberg S.L."/>
            <person name="Silva J.C."/>
            <person name="Haas B.J."/>
            <person name="Majoros W.H."/>
            <person name="Farzad M."/>
            <person name="Carlton J.M."/>
            <person name="Smith R.K. Jr."/>
            <person name="Garg J."/>
            <person name="Pearlman R.E."/>
            <person name="Karrer K.M."/>
            <person name="Sun L."/>
            <person name="Manning G."/>
            <person name="Elde N.C."/>
            <person name="Turkewitz A.P."/>
            <person name="Asai D.J."/>
            <person name="Wilkes D.E."/>
            <person name="Wang Y."/>
            <person name="Cai H."/>
            <person name="Collins K."/>
            <person name="Stewart B.A."/>
            <person name="Lee S.R."/>
            <person name="Wilamowska K."/>
            <person name="Weinberg Z."/>
            <person name="Ruzzo W.L."/>
            <person name="Wloga D."/>
            <person name="Gaertig J."/>
            <person name="Frankel J."/>
            <person name="Tsao C.-C."/>
            <person name="Gorovsky M.A."/>
            <person name="Keeling P.J."/>
            <person name="Waller R.F."/>
            <person name="Patron N.J."/>
            <person name="Cherry J.M."/>
            <person name="Stover N.A."/>
            <person name="Krieger C.J."/>
            <person name="del Toro C."/>
            <person name="Ryder H.F."/>
            <person name="Williamson S.C."/>
            <person name="Barbeau R.A."/>
            <person name="Hamilton E.P."/>
            <person name="Orias E."/>
        </authorList>
    </citation>
    <scope>NUCLEOTIDE SEQUENCE [LARGE SCALE GENOMIC DNA]</scope>
    <source>
        <strain evidence="4">SB210</strain>
    </source>
</reference>
<dbReference type="HOGENOM" id="CLU_356222_0_0_1"/>
<protein>
    <submittedName>
        <fullName evidence="3">Uncharacterized protein</fullName>
    </submittedName>
</protein>
<feature type="compositionally biased region" description="Low complexity" evidence="2">
    <location>
        <begin position="681"/>
        <end position="695"/>
    </location>
</feature>
<accession>I7M152</accession>
<feature type="region of interest" description="Disordered" evidence="2">
    <location>
        <begin position="334"/>
        <end position="357"/>
    </location>
</feature>
<dbReference type="Proteomes" id="UP000009168">
    <property type="component" value="Unassembled WGS sequence"/>
</dbReference>
<evidence type="ECO:0000313" key="4">
    <source>
        <dbReference type="Proteomes" id="UP000009168"/>
    </source>
</evidence>
<evidence type="ECO:0000313" key="3">
    <source>
        <dbReference type="EMBL" id="EAR94949.1"/>
    </source>
</evidence>
<feature type="compositionally biased region" description="Low complexity" evidence="2">
    <location>
        <begin position="711"/>
        <end position="726"/>
    </location>
</feature>
<gene>
    <name evidence="3" type="ORF">TTHERM_00506920</name>
</gene>
<organism evidence="3 4">
    <name type="scientific">Tetrahymena thermophila (strain SB210)</name>
    <dbReference type="NCBI Taxonomy" id="312017"/>
    <lineage>
        <taxon>Eukaryota</taxon>
        <taxon>Sar</taxon>
        <taxon>Alveolata</taxon>
        <taxon>Ciliophora</taxon>
        <taxon>Intramacronucleata</taxon>
        <taxon>Oligohymenophorea</taxon>
        <taxon>Hymenostomatida</taxon>
        <taxon>Tetrahymenina</taxon>
        <taxon>Tetrahymenidae</taxon>
        <taxon>Tetrahymena</taxon>
    </lineage>
</organism>
<feature type="compositionally biased region" description="Polar residues" evidence="2">
    <location>
        <begin position="344"/>
        <end position="357"/>
    </location>
</feature>
<feature type="coiled-coil region" evidence="1">
    <location>
        <begin position="755"/>
        <end position="782"/>
    </location>
</feature>
<dbReference type="KEGG" id="tet:TTHERM_00506920"/>
<evidence type="ECO:0000256" key="2">
    <source>
        <dbReference type="SAM" id="MobiDB-lite"/>
    </source>
</evidence>
<dbReference type="GeneID" id="7844219"/>
<feature type="region of interest" description="Disordered" evidence="2">
    <location>
        <begin position="1"/>
        <end position="23"/>
    </location>
</feature>
<feature type="coiled-coil region" evidence="1">
    <location>
        <begin position="143"/>
        <end position="229"/>
    </location>
</feature>
<sequence length="788" mass="91650">MNTTQDTSPMRNRSYSPVISPQKNSIQMQSYSKPVSVFPNNSYIQITPPRTTNVHIATPSTAQTLYSINGSAPTRFNQALDQVCLLGHEMDVMRKNFELVQVELQQWKEKCSLIKAIASTPPPGTNYSPTRVSKLRSDVQNQFNNYQVEINKLNSIISNVNNELMISAEKIKALERRVGEMNKIELEMLNAKKQALELDNRNRYQAMELSDLKSKIDSKSQQNDDLVKQLMIIPQLKDQVSILELENKKLISIIQQKDDQQNRSDQKHMQLTKMYQENLEKSNEIVNQLRDLQNENEDLQNELEKVNSIADSISNSNIRNSNYLQKSRGRMSGEMSFNGEELKNSQNLKRSNGALNQSKTQQAKMKLSSIQSAIIDQQTVIDQLQGSVRDKDTKVNILSKEKENLLSQIQDQMSEIQQLRSEINQQREDHDEKIKKSRRDFNDQFTNAITPLQKENEQMHSEIERLQQEIQHNQQLIQELEQDRDSIQNQINLERQQNLNTQQKIIKDNEIKCEALTERIIKKENELNDELIKNKELFEDNKLMAEEMRILKQKANELEVWKNKYRELKKETKALRQQFDEYKQSFIREIQNRFSNDCEQFEQCLQMIDERFDSTRHSNNAFVNSSNSNEVENHLPYFQSPYKNMKDSEVQGRSSSPTQEKLKAMKQTPSKSSAVSTKQQNNNNNGSSMNYNPLNQSNISPAIQDKFQNPSQQNNNISTFTNNNSSHYRNQSQSDKYDLLSSQAFKYQNEILQTNQELDCKLEELVILKAKYEEALNRVQSNMGSNKK</sequence>
<name>I7M152_TETTS</name>
<feature type="compositionally biased region" description="Polar residues" evidence="2">
    <location>
        <begin position="667"/>
        <end position="680"/>
    </location>
</feature>
<dbReference type="RefSeq" id="XP_001015194.1">
    <property type="nucleotide sequence ID" value="XM_001015194.3"/>
</dbReference>
<dbReference type="AlphaFoldDB" id="I7M152"/>
<keyword evidence="1" id="KW-0175">Coiled coil</keyword>
<feature type="coiled-coil region" evidence="1">
    <location>
        <begin position="275"/>
        <end position="316"/>
    </location>
</feature>
<feature type="compositionally biased region" description="Polar residues" evidence="2">
    <location>
        <begin position="696"/>
        <end position="710"/>
    </location>
</feature>
<dbReference type="EMBL" id="GG662708">
    <property type="protein sequence ID" value="EAR94949.1"/>
    <property type="molecule type" value="Genomic_DNA"/>
</dbReference>
<keyword evidence="4" id="KW-1185">Reference proteome</keyword>
<feature type="region of interest" description="Disordered" evidence="2">
    <location>
        <begin position="646"/>
        <end position="734"/>
    </location>
</feature>
<feature type="coiled-coil region" evidence="1">
    <location>
        <begin position="395"/>
        <end position="585"/>
    </location>
</feature>
<evidence type="ECO:0000256" key="1">
    <source>
        <dbReference type="SAM" id="Coils"/>
    </source>
</evidence>
<proteinExistence type="predicted"/>